<dbReference type="InterPro" id="IPR026444">
    <property type="entry name" value="Secre_tail"/>
</dbReference>
<gene>
    <name evidence="4" type="ORF">LX78_00748</name>
</gene>
<reference evidence="4 5" key="1">
    <citation type="submission" date="2018-05" db="EMBL/GenBank/DDBJ databases">
        <title>Genomic Encyclopedia of Archaeal and Bacterial Type Strains, Phase II (KMG-II): from individual species to whole genera.</title>
        <authorList>
            <person name="Goeker M."/>
        </authorList>
    </citation>
    <scope>NUCLEOTIDE SEQUENCE [LARGE SCALE GENOMIC DNA]</scope>
    <source>
        <strain evidence="4 5">DSM 22637</strain>
    </source>
</reference>
<comment type="caution">
    <text evidence="4">The sequence shown here is derived from an EMBL/GenBank/DDBJ whole genome shotgun (WGS) entry which is preliminary data.</text>
</comment>
<name>A0A316DSR9_9FLAO</name>
<feature type="chain" id="PRO_5016323002" evidence="2">
    <location>
        <begin position="19"/>
        <end position="272"/>
    </location>
</feature>
<dbReference type="AlphaFoldDB" id="A0A316DSR9"/>
<evidence type="ECO:0000313" key="4">
    <source>
        <dbReference type="EMBL" id="PWK21035.1"/>
    </source>
</evidence>
<dbReference type="Pfam" id="PF07675">
    <property type="entry name" value="Cleaved_Adhesin"/>
    <property type="match status" value="1"/>
</dbReference>
<protein>
    <submittedName>
        <fullName evidence="4">Putative secreted protein (Por secretion system target)</fullName>
    </submittedName>
</protein>
<dbReference type="Gene3D" id="2.60.120.200">
    <property type="match status" value="1"/>
</dbReference>
<dbReference type="InterPro" id="IPR011628">
    <property type="entry name" value="Cleaved_adhesin"/>
</dbReference>
<dbReference type="Proteomes" id="UP000245430">
    <property type="component" value="Unassembled WGS sequence"/>
</dbReference>
<evidence type="ECO:0000259" key="3">
    <source>
        <dbReference type="Pfam" id="PF07675"/>
    </source>
</evidence>
<evidence type="ECO:0000313" key="5">
    <source>
        <dbReference type="Proteomes" id="UP000245430"/>
    </source>
</evidence>
<organism evidence="4 5">
    <name type="scientific">Xanthomarina spongicola</name>
    <dbReference type="NCBI Taxonomy" id="570520"/>
    <lineage>
        <taxon>Bacteria</taxon>
        <taxon>Pseudomonadati</taxon>
        <taxon>Bacteroidota</taxon>
        <taxon>Flavobacteriia</taxon>
        <taxon>Flavobacteriales</taxon>
        <taxon>Flavobacteriaceae</taxon>
        <taxon>Xanthomarina</taxon>
    </lineage>
</organism>
<proteinExistence type="predicted"/>
<dbReference type="OrthoDB" id="1401747at2"/>
<evidence type="ECO:0000256" key="1">
    <source>
        <dbReference type="ARBA" id="ARBA00022729"/>
    </source>
</evidence>
<feature type="signal peptide" evidence="2">
    <location>
        <begin position="1"/>
        <end position="18"/>
    </location>
</feature>
<sequence>MKKITLLFILLLAFTTQAQTVVWSDDFNDEDISDWTLTDSDGDTNNWGDQFVINDSGGSPVTPVSLISRSWLGSPLTPDNWAVSPSIDLSEASGLITLEYITQVAAASWDEEKYSIYVGTTNDISVLVNSAVTLTETLGDAGNTGTPTPHLFDISAMAGEPVVYVAFRHWDCVDQDFLSVDDVTVSAETLSIEEFTEPNVYKIGCNNQYISIYNVNDEVNYKLISLTGQQLLEGKTSNKTHTIDATSLASGVYIIEISNPLTNAVFRKKIAF</sequence>
<dbReference type="NCBIfam" id="TIGR04183">
    <property type="entry name" value="Por_Secre_tail"/>
    <property type="match status" value="1"/>
</dbReference>
<feature type="domain" description="Cleaved adhesin" evidence="3">
    <location>
        <begin position="28"/>
        <end position="185"/>
    </location>
</feature>
<dbReference type="EMBL" id="QGGP01000001">
    <property type="protein sequence ID" value="PWK21035.1"/>
    <property type="molecule type" value="Genomic_DNA"/>
</dbReference>
<evidence type="ECO:0000256" key="2">
    <source>
        <dbReference type="SAM" id="SignalP"/>
    </source>
</evidence>
<keyword evidence="5" id="KW-1185">Reference proteome</keyword>
<accession>A0A316DSR9</accession>
<dbReference type="RefSeq" id="WP_109681273.1">
    <property type="nucleotide sequence ID" value="NZ_QGGP01000001.1"/>
</dbReference>
<keyword evidence="1 2" id="KW-0732">Signal</keyword>